<evidence type="ECO:0000313" key="5">
    <source>
        <dbReference type="Proteomes" id="UP001165297"/>
    </source>
</evidence>
<keyword evidence="2" id="KW-0119">Carbohydrate metabolism</keyword>
<keyword evidence="5" id="KW-1185">Reference proteome</keyword>
<dbReference type="Pfam" id="PF00544">
    <property type="entry name" value="Pectate_lyase_4"/>
    <property type="match status" value="1"/>
</dbReference>
<feature type="domain" description="Pectate lyase" evidence="3">
    <location>
        <begin position="83"/>
        <end position="315"/>
    </location>
</feature>
<protein>
    <recommendedName>
        <fullName evidence="3">Pectate lyase domain-containing protein</fullName>
    </recommendedName>
</protein>
<sequence length="378" mass="40358">MKQSPICPAAGRSFLRKRITAFALPALTAGLLLNLQACVKKPLPAGSSAAPVGSAAPASPGGQRSGYGLIGFATENGGTTGGAAGRTVAATTLAELTEYAKSSEPLIITIAGTISGGTQGASINVNSNKTLLGVGTAGFLEGVGLNISSKRNIIVQNLKFTMSTVTNTKINDEQRAQVAVNDGDCVTIQGTSQNIWVDHCEFFNQDPIAQPNQDLYDGLIDAKGASAFITISWNYFHDHHKAHLIGNSDKDTGDRKVTFHHNYYYNIHERVPVYRFGTGHAFNNYYKHVYGTGINSRMDACLRVEQNYFEDTKNPVTTKNSTVPGNWDAAGNLYKDCTGSQPTTSTCSFTPPYQYAAALHEATKVREIVLQGAGVGKL</sequence>
<evidence type="ECO:0000256" key="2">
    <source>
        <dbReference type="RuleBase" id="RU361173"/>
    </source>
</evidence>
<name>A0ABS8AJY4_9BACT</name>
<keyword evidence="2" id="KW-0624">Polysaccharide degradation</keyword>
<organism evidence="4 5">
    <name type="scientific">Hymenobacter nitidus</name>
    <dbReference type="NCBI Taxonomy" id="2880929"/>
    <lineage>
        <taxon>Bacteria</taxon>
        <taxon>Pseudomonadati</taxon>
        <taxon>Bacteroidota</taxon>
        <taxon>Cytophagia</taxon>
        <taxon>Cytophagales</taxon>
        <taxon>Hymenobacteraceae</taxon>
        <taxon>Hymenobacter</taxon>
    </lineage>
</organism>
<evidence type="ECO:0000259" key="3">
    <source>
        <dbReference type="SMART" id="SM00656"/>
    </source>
</evidence>
<dbReference type="InterPro" id="IPR011050">
    <property type="entry name" value="Pectin_lyase_fold/virulence"/>
</dbReference>
<dbReference type="Gene3D" id="2.160.20.10">
    <property type="entry name" value="Single-stranded right-handed beta-helix, Pectin lyase-like"/>
    <property type="match status" value="1"/>
</dbReference>
<dbReference type="RefSeq" id="WP_226188629.1">
    <property type="nucleotide sequence ID" value="NZ_JAJADQ010000010.1"/>
</dbReference>
<dbReference type="PANTHER" id="PTHR31683">
    <property type="entry name" value="PECTATE LYASE 18-RELATED"/>
    <property type="match status" value="1"/>
</dbReference>
<keyword evidence="2" id="KW-0964">Secreted</keyword>
<evidence type="ECO:0000313" key="4">
    <source>
        <dbReference type="EMBL" id="MCB2379565.1"/>
    </source>
</evidence>
<comment type="caution">
    <text evidence="4">The sequence shown here is derived from an EMBL/GenBank/DDBJ whole genome shotgun (WGS) entry which is preliminary data.</text>
</comment>
<comment type="similarity">
    <text evidence="2">Belongs to the polysaccharide lyase 1 family.</text>
</comment>
<dbReference type="SMART" id="SM00656">
    <property type="entry name" value="Amb_all"/>
    <property type="match status" value="1"/>
</dbReference>
<dbReference type="Proteomes" id="UP001165297">
    <property type="component" value="Unassembled WGS sequence"/>
</dbReference>
<dbReference type="InterPro" id="IPR012334">
    <property type="entry name" value="Pectin_lyas_fold"/>
</dbReference>
<reference evidence="4" key="1">
    <citation type="submission" date="2021-10" db="EMBL/GenBank/DDBJ databases">
        <authorList>
            <person name="Dean J.D."/>
            <person name="Kim M.K."/>
            <person name="Newey C.N."/>
            <person name="Stoker T.S."/>
            <person name="Thompson D.W."/>
            <person name="Grose J.H."/>
        </authorList>
    </citation>
    <scope>NUCLEOTIDE SEQUENCE</scope>
    <source>
        <strain evidence="4">BT635</strain>
    </source>
</reference>
<comment type="subcellular location">
    <subcellularLocation>
        <location evidence="2">Secreted</location>
    </subcellularLocation>
</comment>
<dbReference type="InterPro" id="IPR045032">
    <property type="entry name" value="PEL"/>
</dbReference>
<keyword evidence="1 2" id="KW-0456">Lyase</keyword>
<dbReference type="SUPFAM" id="SSF51126">
    <property type="entry name" value="Pectin lyase-like"/>
    <property type="match status" value="1"/>
</dbReference>
<proteinExistence type="inferred from homology"/>
<dbReference type="EMBL" id="JAJADQ010000010">
    <property type="protein sequence ID" value="MCB2379565.1"/>
    <property type="molecule type" value="Genomic_DNA"/>
</dbReference>
<accession>A0ABS8AJY4</accession>
<dbReference type="PANTHER" id="PTHR31683:SF18">
    <property type="entry name" value="PECTATE LYASE 21-RELATED"/>
    <property type="match status" value="1"/>
</dbReference>
<gene>
    <name evidence="4" type="ORF">LGH70_18360</name>
</gene>
<evidence type="ECO:0000256" key="1">
    <source>
        <dbReference type="ARBA" id="ARBA00023239"/>
    </source>
</evidence>
<dbReference type="InterPro" id="IPR002022">
    <property type="entry name" value="Pec_lyase"/>
</dbReference>